<dbReference type="InterPro" id="IPR016155">
    <property type="entry name" value="Mopterin_synth/thiamin_S_b"/>
</dbReference>
<reference evidence="2" key="1">
    <citation type="journal article" date="2023" name="Arch. Microbiol.">
        <title>Desulfoferula mesophilus gen. nov. sp. nov., a mesophilic sulfate-reducing bacterium isolated from a brackish lake sediment.</title>
        <authorList>
            <person name="Watanabe T."/>
            <person name="Yabe T."/>
            <person name="Tsuji J.M."/>
            <person name="Fukui M."/>
        </authorList>
    </citation>
    <scope>NUCLEOTIDE SEQUENCE [LARGE SCALE GENOMIC DNA]</scope>
    <source>
        <strain evidence="2">12FAK</strain>
    </source>
</reference>
<dbReference type="Proteomes" id="UP001366166">
    <property type="component" value="Chromosome"/>
</dbReference>
<dbReference type="InterPro" id="IPR012675">
    <property type="entry name" value="Beta-grasp_dom_sf"/>
</dbReference>
<gene>
    <name evidence="1" type="ORF">FAK_30120</name>
</gene>
<proteinExistence type="predicted"/>
<dbReference type="InterPro" id="IPR003749">
    <property type="entry name" value="ThiS/MoaD-like"/>
</dbReference>
<dbReference type="AlphaFoldDB" id="A0AAU9EFM8"/>
<organism evidence="1 2">
    <name type="scientific">Desulfoferula mesophila</name>
    <dbReference type="NCBI Taxonomy" id="3058419"/>
    <lineage>
        <taxon>Bacteria</taxon>
        <taxon>Pseudomonadati</taxon>
        <taxon>Thermodesulfobacteriota</taxon>
        <taxon>Desulfarculia</taxon>
        <taxon>Desulfarculales</taxon>
        <taxon>Desulfarculaceae</taxon>
        <taxon>Desulfoferula</taxon>
    </lineage>
</organism>
<accession>A0AAU9EFM8</accession>
<name>A0AAU9EFM8_9BACT</name>
<dbReference type="RefSeq" id="WP_338601102.1">
    <property type="nucleotide sequence ID" value="NZ_AP028679.1"/>
</dbReference>
<evidence type="ECO:0000313" key="2">
    <source>
        <dbReference type="Proteomes" id="UP001366166"/>
    </source>
</evidence>
<dbReference type="KEGG" id="dmp:FAK_30120"/>
<dbReference type="EMBL" id="AP028679">
    <property type="protein sequence ID" value="BEQ15946.1"/>
    <property type="molecule type" value="Genomic_DNA"/>
</dbReference>
<dbReference type="Gene3D" id="3.10.20.30">
    <property type="match status" value="1"/>
</dbReference>
<protein>
    <recommendedName>
        <fullName evidence="3">MoaD/ThiS family protein</fullName>
    </recommendedName>
</protein>
<dbReference type="Pfam" id="PF02597">
    <property type="entry name" value="ThiS"/>
    <property type="match status" value="1"/>
</dbReference>
<keyword evidence="2" id="KW-1185">Reference proteome</keyword>
<evidence type="ECO:0008006" key="3">
    <source>
        <dbReference type="Google" id="ProtNLM"/>
    </source>
</evidence>
<sequence>MDIKLKLFHNLRKLAFPGSREFLFDYPLPEGAKVSDLLERLNIPPELSILIFLNGEAATIERVLNEGDLVSLMLPAGGG</sequence>
<evidence type="ECO:0000313" key="1">
    <source>
        <dbReference type="EMBL" id="BEQ15946.1"/>
    </source>
</evidence>
<dbReference type="SUPFAM" id="SSF54285">
    <property type="entry name" value="MoaD/ThiS"/>
    <property type="match status" value="1"/>
</dbReference>